<sequence length="129" mass="15261">MDVESTNKLFNEACYYIIDKPTKYYDGTVEEISQEEKVEIVQQSSAKIVKEDLTNVIIKYLCININDNNEIIINKQNDYNPEKINHAYIPSKHNYLINNVIIYELQINENMIDNPLELVEIIEDNQYWI</sequence>
<evidence type="ECO:0000313" key="1">
    <source>
        <dbReference type="EMBL" id="PIA12567.1"/>
    </source>
</evidence>
<organism evidence="1 2">
    <name type="scientific">Coemansia reversa (strain ATCC 12441 / NRRL 1564)</name>
    <dbReference type="NCBI Taxonomy" id="763665"/>
    <lineage>
        <taxon>Eukaryota</taxon>
        <taxon>Fungi</taxon>
        <taxon>Fungi incertae sedis</taxon>
        <taxon>Zoopagomycota</taxon>
        <taxon>Kickxellomycotina</taxon>
        <taxon>Kickxellomycetes</taxon>
        <taxon>Kickxellales</taxon>
        <taxon>Kickxellaceae</taxon>
        <taxon>Coemansia</taxon>
    </lineage>
</organism>
<dbReference type="Proteomes" id="UP000242474">
    <property type="component" value="Unassembled WGS sequence"/>
</dbReference>
<dbReference type="AlphaFoldDB" id="A0A2G5B1H3"/>
<dbReference type="EMBL" id="KZ303657">
    <property type="protein sequence ID" value="PIA12567.1"/>
    <property type="molecule type" value="Genomic_DNA"/>
</dbReference>
<keyword evidence="2" id="KW-1185">Reference proteome</keyword>
<feature type="non-terminal residue" evidence="1">
    <location>
        <position position="129"/>
    </location>
</feature>
<name>A0A2G5B1H3_COERN</name>
<gene>
    <name evidence="1" type="ORF">COEREDRAFT_84039</name>
</gene>
<protein>
    <submittedName>
        <fullName evidence="1">Uncharacterized protein</fullName>
    </submittedName>
</protein>
<accession>A0A2G5B1H3</accession>
<reference evidence="1 2" key="1">
    <citation type="journal article" date="2015" name="Genome Biol. Evol.">
        <title>Phylogenomic analyses indicate that early fungi evolved digesting cell walls of algal ancestors of land plants.</title>
        <authorList>
            <person name="Chang Y."/>
            <person name="Wang S."/>
            <person name="Sekimoto S."/>
            <person name="Aerts A.L."/>
            <person name="Choi C."/>
            <person name="Clum A."/>
            <person name="LaButti K.M."/>
            <person name="Lindquist E.A."/>
            <person name="Yee Ngan C."/>
            <person name="Ohm R.A."/>
            <person name="Salamov A.A."/>
            <person name="Grigoriev I.V."/>
            <person name="Spatafora J.W."/>
            <person name="Berbee M.L."/>
        </authorList>
    </citation>
    <scope>NUCLEOTIDE SEQUENCE [LARGE SCALE GENOMIC DNA]</scope>
    <source>
        <strain evidence="1 2">NRRL 1564</strain>
    </source>
</reference>
<evidence type="ECO:0000313" key="2">
    <source>
        <dbReference type="Proteomes" id="UP000242474"/>
    </source>
</evidence>
<proteinExistence type="predicted"/>